<keyword evidence="3" id="KW-0812">Transmembrane</keyword>
<keyword evidence="3" id="KW-0472">Membrane</keyword>
<feature type="region of interest" description="Disordered" evidence="2">
    <location>
        <begin position="93"/>
        <end position="136"/>
    </location>
</feature>
<reference evidence="4 5" key="1">
    <citation type="journal article" date="2015" name="Genome Announc.">
        <title>Expanding the biotechnology potential of lactobacilli through comparative genomics of 213 strains and associated genera.</title>
        <authorList>
            <person name="Sun Z."/>
            <person name="Harris H.M."/>
            <person name="McCann A."/>
            <person name="Guo C."/>
            <person name="Argimon S."/>
            <person name="Zhang W."/>
            <person name="Yang X."/>
            <person name="Jeffery I.B."/>
            <person name="Cooney J.C."/>
            <person name="Kagawa T.F."/>
            <person name="Liu W."/>
            <person name="Song Y."/>
            <person name="Salvetti E."/>
            <person name="Wrobel A."/>
            <person name="Rasinkangas P."/>
            <person name="Parkhill J."/>
            <person name="Rea M.C."/>
            <person name="O'Sullivan O."/>
            <person name="Ritari J."/>
            <person name="Douillard F.P."/>
            <person name="Paul Ross R."/>
            <person name="Yang R."/>
            <person name="Briner A.E."/>
            <person name="Felis G.E."/>
            <person name="de Vos W.M."/>
            <person name="Barrangou R."/>
            <person name="Klaenhammer T.R."/>
            <person name="Caufield P.W."/>
            <person name="Cui Y."/>
            <person name="Zhang H."/>
            <person name="O'Toole P.W."/>
        </authorList>
    </citation>
    <scope>NUCLEOTIDE SEQUENCE [LARGE SCALE GENOMIC DNA]</scope>
    <source>
        <strain evidence="4 5">DSM 15836</strain>
    </source>
</reference>
<name>A0ABR5PMB2_9LACO</name>
<evidence type="ECO:0000256" key="1">
    <source>
        <dbReference type="SAM" id="Coils"/>
    </source>
</evidence>
<dbReference type="RefSeq" id="WP_056971642.1">
    <property type="nucleotide sequence ID" value="NZ_AZFI01000032.1"/>
</dbReference>
<accession>A0ABR5PMB2</accession>
<proteinExistence type="predicted"/>
<evidence type="ECO:0000313" key="5">
    <source>
        <dbReference type="Proteomes" id="UP000051217"/>
    </source>
</evidence>
<sequence length="293" mass="33470">MKPELTITKDLITIDTKSALNGEDILHLTNAHAIDDRTGQDLTSKLLVNMADVKIGQVGIYDANISILDENGNLQPLRQIAIKIVAAGNGNEQDYFSQPTRRQTQSTQQQATPKYAQQQPAQNLQQEQMDVKKPREKKKHWGKKIFYVILGLLAIYLVWTGISYHQTRQQVDDQGRQIGELQRKNDSLGDQLDTANTQIKELRQNYKTTKDAVKNYKKDEEGYRQQYLSQMQQVSQSLASLKQQLDNQTQQSGLIYSILNGRLDNLQTTVNQMLSVQSADQAQNVLNNYKWYK</sequence>
<keyword evidence="5" id="KW-1185">Reference proteome</keyword>
<organism evidence="4 5">
    <name type="scientific">Ligilactobacillus acidipiscis DSM 15836</name>
    <dbReference type="NCBI Taxonomy" id="1423716"/>
    <lineage>
        <taxon>Bacteria</taxon>
        <taxon>Bacillati</taxon>
        <taxon>Bacillota</taxon>
        <taxon>Bacilli</taxon>
        <taxon>Lactobacillales</taxon>
        <taxon>Lactobacillaceae</taxon>
        <taxon>Ligilactobacillus</taxon>
    </lineage>
</organism>
<comment type="caution">
    <text evidence="4">The sequence shown here is derived from an EMBL/GenBank/DDBJ whole genome shotgun (WGS) entry which is preliminary data.</text>
</comment>
<dbReference type="Gene3D" id="1.10.287.1490">
    <property type="match status" value="1"/>
</dbReference>
<evidence type="ECO:0000313" key="4">
    <source>
        <dbReference type="EMBL" id="KRM29416.1"/>
    </source>
</evidence>
<keyword evidence="3" id="KW-1133">Transmembrane helix</keyword>
<feature type="transmembrane region" description="Helical" evidence="3">
    <location>
        <begin position="145"/>
        <end position="164"/>
    </location>
</feature>
<dbReference type="Proteomes" id="UP000051217">
    <property type="component" value="Unassembled WGS sequence"/>
</dbReference>
<dbReference type="EMBL" id="AZFI01000032">
    <property type="protein sequence ID" value="KRM29416.1"/>
    <property type="molecule type" value="Genomic_DNA"/>
</dbReference>
<feature type="coiled-coil region" evidence="1">
    <location>
        <begin position="178"/>
        <end position="251"/>
    </location>
</feature>
<evidence type="ECO:0000256" key="3">
    <source>
        <dbReference type="SAM" id="Phobius"/>
    </source>
</evidence>
<protein>
    <submittedName>
        <fullName evidence="4">Uncharacterized protein</fullName>
    </submittedName>
</protein>
<feature type="compositionally biased region" description="Low complexity" evidence="2">
    <location>
        <begin position="97"/>
        <end position="128"/>
    </location>
</feature>
<evidence type="ECO:0000256" key="2">
    <source>
        <dbReference type="SAM" id="MobiDB-lite"/>
    </source>
</evidence>
<gene>
    <name evidence="4" type="ORF">FC65_GL001394</name>
</gene>
<keyword evidence="1" id="KW-0175">Coiled coil</keyword>